<evidence type="ECO:0000313" key="2">
    <source>
        <dbReference type="Proteomes" id="UP000255070"/>
    </source>
</evidence>
<accession>A0A8B4S6V8</accession>
<name>A0A8B4S6V8_COMTE</name>
<reference evidence="1 2" key="1">
    <citation type="submission" date="2018-06" db="EMBL/GenBank/DDBJ databases">
        <authorList>
            <consortium name="Pathogen Informatics"/>
            <person name="Doyle S."/>
        </authorList>
    </citation>
    <scope>NUCLEOTIDE SEQUENCE [LARGE SCALE GENOMIC DNA]</scope>
    <source>
        <strain evidence="1 2">NCTC10698</strain>
    </source>
</reference>
<sequence length="92" mass="10787">MNPLQAPMHAFAQRCTNFGLDTLFCTFFNANACNRPQGGNPLSFTRCFKTRNLRTHNRSQIPCDCISRNFCYEKQSNYRLMQKGFNMFYPEN</sequence>
<keyword evidence="2" id="KW-1185">Reference proteome</keyword>
<dbReference type="AlphaFoldDB" id="A0A8B4S6V8"/>
<proteinExistence type="predicted"/>
<organism evidence="1 2">
    <name type="scientific">Comamonas testosteroni</name>
    <name type="common">Pseudomonas testosteroni</name>
    <dbReference type="NCBI Taxonomy" id="285"/>
    <lineage>
        <taxon>Bacteria</taxon>
        <taxon>Pseudomonadati</taxon>
        <taxon>Pseudomonadota</taxon>
        <taxon>Betaproteobacteria</taxon>
        <taxon>Burkholderiales</taxon>
        <taxon>Comamonadaceae</taxon>
        <taxon>Comamonas</taxon>
    </lineage>
</organism>
<comment type="caution">
    <text evidence="1">The sequence shown here is derived from an EMBL/GenBank/DDBJ whole genome shotgun (WGS) entry which is preliminary data.</text>
</comment>
<dbReference type="Proteomes" id="UP000255070">
    <property type="component" value="Unassembled WGS sequence"/>
</dbReference>
<protein>
    <submittedName>
        <fullName evidence="1">Uncharacterized protein</fullName>
    </submittedName>
</protein>
<dbReference type="EMBL" id="UFXL01000001">
    <property type="protein sequence ID" value="SUY79229.1"/>
    <property type="molecule type" value="Genomic_DNA"/>
</dbReference>
<gene>
    <name evidence="1" type="ORF">NCTC10698_04162</name>
</gene>
<evidence type="ECO:0000313" key="1">
    <source>
        <dbReference type="EMBL" id="SUY79229.1"/>
    </source>
</evidence>